<protein>
    <submittedName>
        <fullName evidence="2">Uncharacterized protein</fullName>
    </submittedName>
</protein>
<evidence type="ECO:0000313" key="3">
    <source>
        <dbReference type="Proteomes" id="UP000314294"/>
    </source>
</evidence>
<comment type="caution">
    <text evidence="2">The sequence shown here is derived from an EMBL/GenBank/DDBJ whole genome shotgun (WGS) entry which is preliminary data.</text>
</comment>
<gene>
    <name evidence="2" type="ORF">EYF80_029879</name>
</gene>
<reference evidence="2 3" key="1">
    <citation type="submission" date="2019-03" db="EMBL/GenBank/DDBJ databases">
        <title>First draft genome of Liparis tanakae, snailfish: a comprehensive survey of snailfish specific genes.</title>
        <authorList>
            <person name="Kim W."/>
            <person name="Song I."/>
            <person name="Jeong J.-H."/>
            <person name="Kim D."/>
            <person name="Kim S."/>
            <person name="Ryu S."/>
            <person name="Song J.Y."/>
            <person name="Lee S.K."/>
        </authorList>
    </citation>
    <scope>NUCLEOTIDE SEQUENCE [LARGE SCALE GENOMIC DNA]</scope>
    <source>
        <tissue evidence="2">Muscle</tissue>
    </source>
</reference>
<feature type="region of interest" description="Disordered" evidence="1">
    <location>
        <begin position="1"/>
        <end position="26"/>
    </location>
</feature>
<sequence length="96" mass="10345">MPRQRLQLHGDGAPLSPLRGSGVTEDEKGMLRLLPLQQRREAPVSPEVQTPEALHGLQQAVLQAAVPQQQQRGQVRAVCLPTDPRTSAQASQSPPG</sequence>
<dbReference type="EMBL" id="SRLO01000345">
    <property type="protein sequence ID" value="TNN59913.1"/>
    <property type="molecule type" value="Genomic_DNA"/>
</dbReference>
<organism evidence="2 3">
    <name type="scientific">Liparis tanakae</name>
    <name type="common">Tanaka's snailfish</name>
    <dbReference type="NCBI Taxonomy" id="230148"/>
    <lineage>
        <taxon>Eukaryota</taxon>
        <taxon>Metazoa</taxon>
        <taxon>Chordata</taxon>
        <taxon>Craniata</taxon>
        <taxon>Vertebrata</taxon>
        <taxon>Euteleostomi</taxon>
        <taxon>Actinopterygii</taxon>
        <taxon>Neopterygii</taxon>
        <taxon>Teleostei</taxon>
        <taxon>Neoteleostei</taxon>
        <taxon>Acanthomorphata</taxon>
        <taxon>Eupercaria</taxon>
        <taxon>Perciformes</taxon>
        <taxon>Cottioidei</taxon>
        <taxon>Cottales</taxon>
        <taxon>Liparidae</taxon>
        <taxon>Liparis</taxon>
    </lineage>
</organism>
<dbReference type="AlphaFoldDB" id="A0A4Z2H495"/>
<evidence type="ECO:0000313" key="2">
    <source>
        <dbReference type="EMBL" id="TNN59913.1"/>
    </source>
</evidence>
<accession>A0A4Z2H495</accession>
<dbReference type="Proteomes" id="UP000314294">
    <property type="component" value="Unassembled WGS sequence"/>
</dbReference>
<keyword evidence="3" id="KW-1185">Reference proteome</keyword>
<name>A0A4Z2H495_9TELE</name>
<proteinExistence type="predicted"/>
<evidence type="ECO:0000256" key="1">
    <source>
        <dbReference type="SAM" id="MobiDB-lite"/>
    </source>
</evidence>